<evidence type="ECO:0000313" key="1">
    <source>
        <dbReference type="EMBL" id="KAI3742505.1"/>
    </source>
</evidence>
<evidence type="ECO:0000313" key="2">
    <source>
        <dbReference type="Proteomes" id="UP001056120"/>
    </source>
</evidence>
<protein>
    <submittedName>
        <fullName evidence="1">Uncharacterized protein</fullName>
    </submittedName>
</protein>
<organism evidence="1 2">
    <name type="scientific">Smallanthus sonchifolius</name>
    <dbReference type="NCBI Taxonomy" id="185202"/>
    <lineage>
        <taxon>Eukaryota</taxon>
        <taxon>Viridiplantae</taxon>
        <taxon>Streptophyta</taxon>
        <taxon>Embryophyta</taxon>
        <taxon>Tracheophyta</taxon>
        <taxon>Spermatophyta</taxon>
        <taxon>Magnoliopsida</taxon>
        <taxon>eudicotyledons</taxon>
        <taxon>Gunneridae</taxon>
        <taxon>Pentapetalae</taxon>
        <taxon>asterids</taxon>
        <taxon>campanulids</taxon>
        <taxon>Asterales</taxon>
        <taxon>Asteraceae</taxon>
        <taxon>Asteroideae</taxon>
        <taxon>Heliantheae alliance</taxon>
        <taxon>Millerieae</taxon>
        <taxon>Smallanthus</taxon>
    </lineage>
</organism>
<reference evidence="2" key="1">
    <citation type="journal article" date="2022" name="Mol. Ecol. Resour.">
        <title>The genomes of chicory, endive, great burdock and yacon provide insights into Asteraceae palaeo-polyploidization history and plant inulin production.</title>
        <authorList>
            <person name="Fan W."/>
            <person name="Wang S."/>
            <person name="Wang H."/>
            <person name="Wang A."/>
            <person name="Jiang F."/>
            <person name="Liu H."/>
            <person name="Zhao H."/>
            <person name="Xu D."/>
            <person name="Zhang Y."/>
        </authorList>
    </citation>
    <scope>NUCLEOTIDE SEQUENCE [LARGE SCALE GENOMIC DNA]</scope>
    <source>
        <strain evidence="2">cv. Yunnan</strain>
    </source>
</reference>
<comment type="caution">
    <text evidence="1">The sequence shown here is derived from an EMBL/GenBank/DDBJ whole genome shotgun (WGS) entry which is preliminary data.</text>
</comment>
<dbReference type="Proteomes" id="UP001056120">
    <property type="component" value="Linkage Group LG20"/>
</dbReference>
<gene>
    <name evidence="1" type="ORF">L1987_60189</name>
</gene>
<accession>A0ACB9D7S5</accession>
<name>A0ACB9D7S5_9ASTR</name>
<dbReference type="EMBL" id="CM042037">
    <property type="protein sequence ID" value="KAI3742505.1"/>
    <property type="molecule type" value="Genomic_DNA"/>
</dbReference>
<reference evidence="1 2" key="2">
    <citation type="journal article" date="2022" name="Mol. Ecol. Resour.">
        <title>The genomes of chicory, endive, great burdock and yacon provide insights into Asteraceae paleo-polyploidization history and plant inulin production.</title>
        <authorList>
            <person name="Fan W."/>
            <person name="Wang S."/>
            <person name="Wang H."/>
            <person name="Wang A."/>
            <person name="Jiang F."/>
            <person name="Liu H."/>
            <person name="Zhao H."/>
            <person name="Xu D."/>
            <person name="Zhang Y."/>
        </authorList>
    </citation>
    <scope>NUCLEOTIDE SEQUENCE [LARGE SCALE GENOMIC DNA]</scope>
    <source>
        <strain evidence="2">cv. Yunnan</strain>
        <tissue evidence="1">Leaves</tissue>
    </source>
</reference>
<sequence length="139" mass="15793">MPLKTRRTPNTSRTELPTTNEELAQLIFEHVNIVLERQNADLGAGRRKGRGHPGSEGMLIKKKDVGKKPTEAVKRTEEPEKKPVESKRKWTRKNQIGNRKNAKRETGKVYASNSTEPTKYTGPLPKCNRGRAFEMNARN</sequence>
<keyword evidence="2" id="KW-1185">Reference proteome</keyword>
<proteinExistence type="predicted"/>